<protein>
    <submittedName>
        <fullName evidence="1">Uncharacterized protein</fullName>
    </submittedName>
</protein>
<dbReference type="EMBL" id="CM044708">
    <property type="protein sequence ID" value="KAI5648849.1"/>
    <property type="molecule type" value="Genomic_DNA"/>
</dbReference>
<keyword evidence="2" id="KW-1185">Reference proteome</keyword>
<gene>
    <name evidence="1" type="ORF">M9H77_34854</name>
</gene>
<name>A0ACB9ZN89_CATRO</name>
<sequence>MAKPEMLPETDKKLVTPGEVLGKASDFKAGKGAYLSPDKRTVYAALTGFVSLIPAPADSSDKKVTVEVIGHKAHGAVPEPGTVVIARVTKVMARMATTDIMCVSSKSVKEKFSGIIRQQDVRATEIDKVDMHASFRPGDIVKALVLSLGDARAYYLSTAKNELGVVSAESPAGAVMVPISWTEMQCPLTGQIEQRKVAKVGA</sequence>
<evidence type="ECO:0000313" key="1">
    <source>
        <dbReference type="EMBL" id="KAI5648849.1"/>
    </source>
</evidence>
<organism evidence="1 2">
    <name type="scientific">Catharanthus roseus</name>
    <name type="common">Madagascar periwinkle</name>
    <name type="synonym">Vinca rosea</name>
    <dbReference type="NCBI Taxonomy" id="4058"/>
    <lineage>
        <taxon>Eukaryota</taxon>
        <taxon>Viridiplantae</taxon>
        <taxon>Streptophyta</taxon>
        <taxon>Embryophyta</taxon>
        <taxon>Tracheophyta</taxon>
        <taxon>Spermatophyta</taxon>
        <taxon>Magnoliopsida</taxon>
        <taxon>eudicotyledons</taxon>
        <taxon>Gunneridae</taxon>
        <taxon>Pentapetalae</taxon>
        <taxon>asterids</taxon>
        <taxon>lamiids</taxon>
        <taxon>Gentianales</taxon>
        <taxon>Apocynaceae</taxon>
        <taxon>Rauvolfioideae</taxon>
        <taxon>Vinceae</taxon>
        <taxon>Catharanthinae</taxon>
        <taxon>Catharanthus</taxon>
    </lineage>
</organism>
<evidence type="ECO:0000313" key="2">
    <source>
        <dbReference type="Proteomes" id="UP001060085"/>
    </source>
</evidence>
<dbReference type="Proteomes" id="UP001060085">
    <property type="component" value="Linkage Group LG08"/>
</dbReference>
<accession>A0ACB9ZN89</accession>
<reference evidence="2" key="1">
    <citation type="journal article" date="2023" name="Nat. Plants">
        <title>Single-cell RNA sequencing provides a high-resolution roadmap for understanding the multicellular compartmentation of specialized metabolism.</title>
        <authorList>
            <person name="Sun S."/>
            <person name="Shen X."/>
            <person name="Li Y."/>
            <person name="Li Y."/>
            <person name="Wang S."/>
            <person name="Li R."/>
            <person name="Zhang H."/>
            <person name="Shen G."/>
            <person name="Guo B."/>
            <person name="Wei J."/>
            <person name="Xu J."/>
            <person name="St-Pierre B."/>
            <person name="Chen S."/>
            <person name="Sun C."/>
        </authorList>
    </citation>
    <scope>NUCLEOTIDE SEQUENCE [LARGE SCALE GENOMIC DNA]</scope>
</reference>
<comment type="caution">
    <text evidence="1">The sequence shown here is derived from an EMBL/GenBank/DDBJ whole genome shotgun (WGS) entry which is preliminary data.</text>
</comment>
<proteinExistence type="predicted"/>